<reference evidence="2" key="1">
    <citation type="submission" date="2023-08" db="EMBL/GenBank/DDBJ databases">
        <title>Black Yeasts Isolated from many extreme environments.</title>
        <authorList>
            <person name="Coleine C."/>
            <person name="Stajich J.E."/>
            <person name="Selbmann L."/>
        </authorList>
    </citation>
    <scope>NUCLEOTIDE SEQUENCE</scope>
    <source>
        <strain evidence="2">CCFEE 5810</strain>
    </source>
</reference>
<feature type="region of interest" description="Disordered" evidence="1">
    <location>
        <begin position="139"/>
        <end position="184"/>
    </location>
</feature>
<organism evidence="2 3">
    <name type="scientific">Elasticomyces elasticus</name>
    <dbReference type="NCBI Taxonomy" id="574655"/>
    <lineage>
        <taxon>Eukaryota</taxon>
        <taxon>Fungi</taxon>
        <taxon>Dikarya</taxon>
        <taxon>Ascomycota</taxon>
        <taxon>Pezizomycotina</taxon>
        <taxon>Dothideomycetes</taxon>
        <taxon>Dothideomycetidae</taxon>
        <taxon>Mycosphaerellales</taxon>
        <taxon>Teratosphaeriaceae</taxon>
        <taxon>Elasticomyces</taxon>
    </lineage>
</organism>
<accession>A0AAN7W7E5</accession>
<evidence type="ECO:0000256" key="1">
    <source>
        <dbReference type="SAM" id="MobiDB-lite"/>
    </source>
</evidence>
<protein>
    <submittedName>
        <fullName evidence="2">Uncharacterized protein</fullName>
    </submittedName>
</protein>
<proteinExistence type="predicted"/>
<evidence type="ECO:0000313" key="3">
    <source>
        <dbReference type="Proteomes" id="UP001310594"/>
    </source>
</evidence>
<name>A0AAN7W7E5_9PEZI</name>
<evidence type="ECO:0000313" key="2">
    <source>
        <dbReference type="EMBL" id="KAK5699781.1"/>
    </source>
</evidence>
<dbReference type="AlphaFoldDB" id="A0AAN7W7E5"/>
<dbReference type="EMBL" id="JAVRQU010000008">
    <property type="protein sequence ID" value="KAK5699781.1"/>
    <property type="molecule type" value="Genomic_DNA"/>
</dbReference>
<gene>
    <name evidence="2" type="ORF">LTR97_005912</name>
</gene>
<dbReference type="Proteomes" id="UP001310594">
    <property type="component" value="Unassembled WGS sequence"/>
</dbReference>
<sequence>MAERLPTYLEARFAAIGNQLEQNERLSSELDTTDESIESTRRELRVQHNELMKVLRDITMEALGMHDVLLGARHESAETVAINGPYELDGDQSTKITDTGFTTSTTQMSRSSSPATAELPCVKPETLVRADSACANPNNRKEAELKIGGTSSTNSLRASGAAYQPDPETTSARHSKSTAARKAPVTIKRLRETVKPPFFRPNGVSMY</sequence>
<comment type="caution">
    <text evidence="2">The sequence shown here is derived from an EMBL/GenBank/DDBJ whole genome shotgun (WGS) entry which is preliminary data.</text>
</comment>